<evidence type="ECO:0000313" key="2">
    <source>
        <dbReference type="Proteomes" id="UP001143910"/>
    </source>
</evidence>
<sequence>MTSINESPDMLSTDVLVVGGGPVGMFAAVRLAQLGQRCVLIERFEHSTQHPKMEYTSHRTMELYRRSGLVDQIRARGIPEHHGFSETFTTGLGEGNYAVATMERPSPEKLRKLWAASNDGSHPLEPHMRQSQIIFEATMREIVKNQPFIQSYWGHTFESLVENDDGVVSNVHTPSGAVMTIKSRYVIGCDGAGSAVRLSAGIISPRKPMPLHLNFVHFKSKDVSLLQSQGDFWHLVILTGAALVAQDEVDTWTIHRMVPPGSDGSIEDPYQFISATLGGLGKPVDIKVDKILLTGVWKTGMAVADSFQSSKGRVFLAGDSAHELTPAGGNGMNSGMQDAFDISWKLAAVLQGWAGQALLDSYNEERRPVAFMNAKVAEKATVEVMMPWLTKAHEYGFETLVMDNAKGQAARDVICDAILPGSWVHEQDGTVMGYRYNGSSIIVADRLAKEPPTSITKYFPSTWPGARAPHVFLSDGSTSIFDLYGTDYSIVDFTTSGHAADLFLAAAGKLDIPVTKIHLPKESHCRAIWERDVVLVRPDGFVSWRSSADETEILSAADITKILLIVTARSADN</sequence>
<proteinExistence type="predicted"/>
<organism evidence="1 2">
    <name type="scientific">Zarea fungicola</name>
    <dbReference type="NCBI Taxonomy" id="93591"/>
    <lineage>
        <taxon>Eukaryota</taxon>
        <taxon>Fungi</taxon>
        <taxon>Dikarya</taxon>
        <taxon>Ascomycota</taxon>
        <taxon>Pezizomycotina</taxon>
        <taxon>Sordariomycetes</taxon>
        <taxon>Hypocreomycetidae</taxon>
        <taxon>Hypocreales</taxon>
        <taxon>Cordycipitaceae</taxon>
        <taxon>Zarea</taxon>
    </lineage>
</organism>
<protein>
    <submittedName>
        <fullName evidence="1">Uncharacterized protein</fullName>
    </submittedName>
</protein>
<evidence type="ECO:0000313" key="1">
    <source>
        <dbReference type="EMBL" id="KAJ2980603.1"/>
    </source>
</evidence>
<keyword evidence="2" id="KW-1185">Reference proteome</keyword>
<reference evidence="1" key="1">
    <citation type="submission" date="2022-08" db="EMBL/GenBank/DDBJ databases">
        <title>Genome Sequence of Lecanicillium fungicola.</title>
        <authorList>
            <person name="Buettner E."/>
        </authorList>
    </citation>
    <scope>NUCLEOTIDE SEQUENCE</scope>
    <source>
        <strain evidence="1">Babe33</strain>
    </source>
</reference>
<dbReference type="EMBL" id="JANJQO010000186">
    <property type="protein sequence ID" value="KAJ2980603.1"/>
    <property type="molecule type" value="Genomic_DNA"/>
</dbReference>
<comment type="caution">
    <text evidence="1">The sequence shown here is derived from an EMBL/GenBank/DDBJ whole genome shotgun (WGS) entry which is preliminary data.</text>
</comment>
<accession>A0ACC1NP62</accession>
<gene>
    <name evidence="1" type="ORF">NQ176_g2537</name>
</gene>
<name>A0ACC1NP62_9HYPO</name>
<dbReference type="Proteomes" id="UP001143910">
    <property type="component" value="Unassembled WGS sequence"/>
</dbReference>